<proteinExistence type="predicted"/>
<protein>
    <submittedName>
        <fullName evidence="1">Uncharacterized protein</fullName>
    </submittedName>
</protein>
<accession>G0AGX0</accession>
<reference evidence="2" key="6">
    <citation type="submission" date="2011-05" db="EMBL/GenBank/DDBJ databases">
        <title>Complete sequence of Collimonas fungivorans Ter331.</title>
        <authorList>
            <person name="Leveau J.H."/>
        </authorList>
    </citation>
    <scope>NUCLEOTIDE SEQUENCE [LARGE SCALE GENOMIC DNA]</scope>
    <source>
        <strain evidence="2">Ter331</strain>
    </source>
</reference>
<gene>
    <name evidence="1" type="ordered locus">CFU_2145</name>
</gene>
<reference evidence="1 2" key="4">
    <citation type="journal article" date="2010" name="Environ. Microbiol.">
        <title>The bacterial genus Collimonas: mycophagy, weathering and other adaptive solutions to life in oligotrophic soil environments.</title>
        <authorList>
            <person name="Leveau J.H."/>
            <person name="Uroz S."/>
            <person name="de Boer W."/>
        </authorList>
    </citation>
    <scope>NUCLEOTIDE SEQUENCE [LARGE SCALE GENOMIC DNA]</scope>
    <source>
        <strain evidence="1 2">Ter331</strain>
    </source>
</reference>
<evidence type="ECO:0000313" key="2">
    <source>
        <dbReference type="Proteomes" id="UP000008392"/>
    </source>
</evidence>
<dbReference type="EMBL" id="CP002745">
    <property type="protein sequence ID" value="AEK61975.1"/>
    <property type="molecule type" value="Genomic_DNA"/>
</dbReference>
<dbReference type="AlphaFoldDB" id="G0AGX0"/>
<reference evidence="1 2" key="1">
    <citation type="journal article" date="2004" name="Environ. Microbiol.">
        <title>Phylogeny-function analysis of (meta)genomic libraries: screening for expression of ribosomal RNA genes by large-insert library fluorescent in situ hybridization (LIL-FISH).</title>
        <authorList>
            <person name="Leveau J.H."/>
            <person name="Gerards S."/>
            <person name="de Boer W."/>
            <person name="van Veen J.A."/>
        </authorList>
    </citation>
    <scope>NUCLEOTIDE SEQUENCE [LARGE SCALE GENOMIC DNA]</scope>
    <source>
        <strain evidence="1 2">Ter331</strain>
    </source>
</reference>
<evidence type="ECO:0000313" key="1">
    <source>
        <dbReference type="EMBL" id="AEK61975.1"/>
    </source>
</evidence>
<dbReference type="Proteomes" id="UP000008392">
    <property type="component" value="Chromosome"/>
</dbReference>
<reference evidence="1 2" key="3">
    <citation type="journal article" date="2008" name="FEMS Microbiol. Ecol.">
        <title>Identification and characterization of genes underlying chitinolysis in Collimonas fungivorans Ter331.</title>
        <authorList>
            <person name="Fritsche K."/>
            <person name="de Boer W."/>
            <person name="Gerards S."/>
            <person name="van den Berg M."/>
            <person name="van Veen J.A."/>
            <person name="Leveau J.H."/>
        </authorList>
    </citation>
    <scope>NUCLEOTIDE SEQUENCE [LARGE SCALE GENOMIC DNA]</scope>
    <source>
        <strain evidence="1 2">Ter331</strain>
    </source>
</reference>
<dbReference type="KEGG" id="cfu:CFU_2145"/>
<sequence>MGFKGSYDRVAAFARQWREVNRSGSIQRANEQRVTFAIHWWC</sequence>
<reference evidence="1 2" key="2">
    <citation type="journal article" date="2006" name="J. Microbiol. Methods">
        <title>Genomic flank-sequencing of plasposon insertion sites for rapid identification of functional genes.</title>
        <authorList>
            <person name="Leveau J.H."/>
            <person name="Gerards S."/>
            <person name="Fritsche K."/>
            <person name="Zondag G."/>
            <person name="van Veen J.A."/>
        </authorList>
    </citation>
    <scope>NUCLEOTIDE SEQUENCE [LARGE SCALE GENOMIC DNA]</scope>
    <source>
        <strain evidence="1 2">Ter331</strain>
    </source>
</reference>
<dbReference type="HOGENOM" id="CLU_3249996_0_0_4"/>
<name>G0AGX0_COLFT</name>
<keyword evidence="2" id="KW-1185">Reference proteome</keyword>
<reference evidence="1 2" key="5">
    <citation type="journal article" date="2011" name="ISME J.">
        <title>Dual transcriptional profiling of a bacterial/fungal confrontation: Collimonas fungivorans versus Aspergillus niger.</title>
        <authorList>
            <person name="Mela F."/>
            <person name="Fritsche K."/>
            <person name="de Boer W."/>
            <person name="van Veen J.A."/>
            <person name="de Graaff L.H."/>
            <person name="van den Berg M."/>
            <person name="Leveau J.H."/>
        </authorList>
    </citation>
    <scope>NUCLEOTIDE SEQUENCE [LARGE SCALE GENOMIC DNA]</scope>
    <source>
        <strain evidence="1 2">Ter331</strain>
    </source>
</reference>
<organism evidence="1 2">
    <name type="scientific">Collimonas fungivorans (strain Ter331)</name>
    <dbReference type="NCBI Taxonomy" id="1005048"/>
    <lineage>
        <taxon>Bacteria</taxon>
        <taxon>Pseudomonadati</taxon>
        <taxon>Pseudomonadota</taxon>
        <taxon>Betaproteobacteria</taxon>
        <taxon>Burkholderiales</taxon>
        <taxon>Oxalobacteraceae</taxon>
        <taxon>Collimonas</taxon>
    </lineage>
</organism>